<reference evidence="2" key="2">
    <citation type="submission" date="2020-12" db="EMBL/GenBank/DDBJ databases">
        <title>New Spironucleus salmonicida genome in near-complete chromosomes.</title>
        <authorList>
            <person name="Xu F."/>
            <person name="Kurt Z."/>
            <person name="Jimenez-Gonzalez A."/>
            <person name="Astvaldsson A."/>
            <person name="Andersson J.O."/>
            <person name="Svard S.G."/>
        </authorList>
    </citation>
    <scope>NUCLEOTIDE SEQUENCE</scope>
    <source>
        <strain evidence="2">ATCC 50377</strain>
    </source>
</reference>
<name>V6LDY5_9EUKA</name>
<dbReference type="Gene3D" id="3.40.50.1820">
    <property type="entry name" value="alpha/beta hydrolase"/>
    <property type="match status" value="1"/>
</dbReference>
<proteinExistence type="predicted"/>
<accession>V6LDY5</accession>
<protein>
    <submittedName>
        <fullName evidence="1">Alpha/beta hydrolase family protein</fullName>
    </submittedName>
</protein>
<sequence>MAEENFYIPTTAGHVYACYKDSESQKLVVMIHGLAGTRNSVFFRDIPQFTQHATLRFDFTGQGRSEGEIQFGFAPQLLQLKEVLASQTFQKYTEIIYIGHSKGANLAILTALPGSTVVAVAPRFFVNQFNGTDVQDQIDSVRKGTTLQKEFFGKNISITKYDIDELDSLNFDLILQEKVLKLYVLSGNKDEYTEGLQTDKFKEFSIDGVQKYDCGHFDFKFDELKNKLSKII</sequence>
<dbReference type="Proteomes" id="UP000018208">
    <property type="component" value="Unassembled WGS sequence"/>
</dbReference>
<evidence type="ECO:0000313" key="3">
    <source>
        <dbReference type="Proteomes" id="UP000018208"/>
    </source>
</evidence>
<reference evidence="1 2" key="1">
    <citation type="journal article" date="2014" name="PLoS Genet.">
        <title>The Genome of Spironucleus salmonicida Highlights a Fish Pathogen Adapted to Fluctuating Environments.</title>
        <authorList>
            <person name="Xu F."/>
            <person name="Jerlstrom-Hultqvist J."/>
            <person name="Einarsson E."/>
            <person name="Astvaldsson A."/>
            <person name="Svard S.G."/>
            <person name="Andersson J.O."/>
        </authorList>
    </citation>
    <scope>NUCLEOTIDE SEQUENCE</scope>
    <source>
        <strain evidence="2">ATCC 50377</strain>
    </source>
</reference>
<dbReference type="InterPro" id="IPR029058">
    <property type="entry name" value="AB_hydrolase_fold"/>
</dbReference>
<dbReference type="EMBL" id="KI546157">
    <property type="protein sequence ID" value="EST42710.1"/>
    <property type="molecule type" value="Genomic_DNA"/>
</dbReference>
<keyword evidence="1" id="KW-0378">Hydrolase</keyword>
<dbReference type="EMBL" id="AUWU02000006">
    <property type="protein sequence ID" value="KAH0571502.1"/>
    <property type="molecule type" value="Genomic_DNA"/>
</dbReference>
<evidence type="ECO:0000313" key="2">
    <source>
        <dbReference type="EMBL" id="KAH0571502.1"/>
    </source>
</evidence>
<keyword evidence="3" id="KW-1185">Reference proteome</keyword>
<organism evidence="1">
    <name type="scientific">Spironucleus salmonicida</name>
    <dbReference type="NCBI Taxonomy" id="348837"/>
    <lineage>
        <taxon>Eukaryota</taxon>
        <taxon>Metamonada</taxon>
        <taxon>Diplomonadida</taxon>
        <taxon>Hexamitidae</taxon>
        <taxon>Hexamitinae</taxon>
        <taxon>Spironucleus</taxon>
    </lineage>
</organism>
<gene>
    <name evidence="1" type="ORF">SS50377_17733</name>
    <name evidence="2" type="ORF">SS50377_25688</name>
</gene>
<dbReference type="SUPFAM" id="SSF53474">
    <property type="entry name" value="alpha/beta-Hydrolases"/>
    <property type="match status" value="1"/>
</dbReference>
<dbReference type="OrthoDB" id="9988524at2759"/>
<dbReference type="VEuPathDB" id="GiardiaDB:SS50377_25688"/>
<dbReference type="GO" id="GO:0016787">
    <property type="term" value="F:hydrolase activity"/>
    <property type="evidence" value="ECO:0007669"/>
    <property type="project" value="UniProtKB-KW"/>
</dbReference>
<dbReference type="AlphaFoldDB" id="V6LDY5"/>
<evidence type="ECO:0000313" key="1">
    <source>
        <dbReference type="EMBL" id="EST42710.1"/>
    </source>
</evidence>